<protein>
    <submittedName>
        <fullName evidence="1">Uncharacterized protein</fullName>
    </submittedName>
</protein>
<name>A0A0G0ZK66_9BACT</name>
<dbReference type="InterPro" id="IPR036291">
    <property type="entry name" value="NAD(P)-bd_dom_sf"/>
</dbReference>
<dbReference type="EMBL" id="LCBN01000026">
    <property type="protein sequence ID" value="KKS13363.1"/>
    <property type="molecule type" value="Genomic_DNA"/>
</dbReference>
<gene>
    <name evidence="1" type="ORF">UU67_C0026G0021</name>
</gene>
<comment type="caution">
    <text evidence="1">The sequence shown here is derived from an EMBL/GenBank/DDBJ whole genome shotgun (WGS) entry which is preliminary data.</text>
</comment>
<dbReference type="SUPFAM" id="SSF51735">
    <property type="entry name" value="NAD(P)-binding Rossmann-fold domains"/>
    <property type="match status" value="1"/>
</dbReference>
<dbReference type="Proteomes" id="UP000034753">
    <property type="component" value="Unassembled WGS sequence"/>
</dbReference>
<accession>A0A0G0ZK66</accession>
<dbReference type="Gene3D" id="3.40.50.720">
    <property type="entry name" value="NAD(P)-binding Rossmann-like Domain"/>
    <property type="match status" value="1"/>
</dbReference>
<organism evidence="1 2">
    <name type="scientific">Candidatus Daviesbacteria bacterium GW2011_GWB1_41_5</name>
    <dbReference type="NCBI Taxonomy" id="1618429"/>
    <lineage>
        <taxon>Bacteria</taxon>
        <taxon>Candidatus Daviesiibacteriota</taxon>
    </lineage>
</organism>
<dbReference type="AlphaFoldDB" id="A0A0G0ZK66"/>
<reference evidence="1 2" key="1">
    <citation type="journal article" date="2015" name="Nature">
        <title>rRNA introns, odd ribosomes, and small enigmatic genomes across a large radiation of phyla.</title>
        <authorList>
            <person name="Brown C.T."/>
            <person name="Hug L.A."/>
            <person name="Thomas B.C."/>
            <person name="Sharon I."/>
            <person name="Castelle C.J."/>
            <person name="Singh A."/>
            <person name="Wilkins M.J."/>
            <person name="Williams K.H."/>
            <person name="Banfield J.F."/>
        </authorList>
    </citation>
    <scope>NUCLEOTIDE SEQUENCE [LARGE SCALE GENOMIC DNA]</scope>
</reference>
<evidence type="ECO:0000313" key="1">
    <source>
        <dbReference type="EMBL" id="KKS13363.1"/>
    </source>
</evidence>
<evidence type="ECO:0000313" key="2">
    <source>
        <dbReference type="Proteomes" id="UP000034753"/>
    </source>
</evidence>
<proteinExistence type="predicted"/>
<sequence length="448" mass="48720">MSPEKSVNSEVSTIKSDDLSSELRIPQFNETLRTSRSQLGRFIDRGSAKFDYGFVVHPRDPLDALSCAKFLGLNLGILSPLVSGRLEGWMKRKFLYNELAKIPPFVIGDSTITSRGSEVKGALIAVLLYGEQMLPKMEDANSAKWSDFARERIIEAISLAKSRGAKLIGLGALTSPTTIGGRRIIRDPEVQGIGITSGNSFTAFENLDATVNYTKWLGLTPQNARVAIVGADGSVGGATSRLIVANGFKDVLLIGSPRHKNKLAVKLPDLKNEKAATFTHDIKKIQDYDIIINVTSGNGVGAGLEENASEGSFIIDDTQPKSISELAGKRMRKRGGTVIDGGFVYVPGLKCRFNLRTPRSTTFACLAETILLAREGRYGNYSIGDADVSKALEMGDLSRKHGFKLAEPTLCGKIIPESDLQKTIAANSMRHNNFRTTHQIPYFGHSQV</sequence>